<protein>
    <recommendedName>
        <fullName evidence="7">NodB homology domain-containing protein</fullName>
    </recommendedName>
</protein>
<evidence type="ECO:0000256" key="3">
    <source>
        <dbReference type="ARBA" id="ARBA00022729"/>
    </source>
</evidence>
<keyword evidence="9" id="KW-1185">Reference proteome</keyword>
<dbReference type="CDD" id="cd10951">
    <property type="entry name" value="CE4_ClCDA_like"/>
    <property type="match status" value="1"/>
</dbReference>
<comment type="cofactor">
    <cofactor evidence="1">
        <name>Co(2+)</name>
        <dbReference type="ChEBI" id="CHEBI:48828"/>
    </cofactor>
</comment>
<evidence type="ECO:0000256" key="1">
    <source>
        <dbReference type="ARBA" id="ARBA00001941"/>
    </source>
</evidence>
<proteinExistence type="predicted"/>
<dbReference type="SUPFAM" id="SSF88713">
    <property type="entry name" value="Glycoside hydrolase/deacetylase"/>
    <property type="match status" value="1"/>
</dbReference>
<keyword evidence="3 6" id="KW-0732">Signal</keyword>
<organism evidence="8 9">
    <name type="scientific">Mortierella polycephala</name>
    <dbReference type="NCBI Taxonomy" id="41804"/>
    <lineage>
        <taxon>Eukaryota</taxon>
        <taxon>Fungi</taxon>
        <taxon>Fungi incertae sedis</taxon>
        <taxon>Mucoromycota</taxon>
        <taxon>Mortierellomycotina</taxon>
        <taxon>Mortierellomycetes</taxon>
        <taxon>Mortierellales</taxon>
        <taxon>Mortierellaceae</taxon>
        <taxon>Mortierella</taxon>
    </lineage>
</organism>
<dbReference type="EMBL" id="JAAAJA010000233">
    <property type="protein sequence ID" value="KAG0258109.1"/>
    <property type="molecule type" value="Genomic_DNA"/>
</dbReference>
<evidence type="ECO:0000259" key="7">
    <source>
        <dbReference type="PROSITE" id="PS51677"/>
    </source>
</evidence>
<dbReference type="InterPro" id="IPR002509">
    <property type="entry name" value="NODB_dom"/>
</dbReference>
<dbReference type="GO" id="GO:0046872">
    <property type="term" value="F:metal ion binding"/>
    <property type="evidence" value="ECO:0007669"/>
    <property type="project" value="UniProtKB-KW"/>
</dbReference>
<dbReference type="PANTHER" id="PTHR46471:SF2">
    <property type="entry name" value="CHITIN DEACETYLASE-RELATED"/>
    <property type="match status" value="1"/>
</dbReference>
<feature type="signal peptide" evidence="6">
    <location>
        <begin position="1"/>
        <end position="21"/>
    </location>
</feature>
<dbReference type="AlphaFoldDB" id="A0A9P6Q458"/>
<dbReference type="Proteomes" id="UP000726737">
    <property type="component" value="Unassembled WGS sequence"/>
</dbReference>
<evidence type="ECO:0000256" key="5">
    <source>
        <dbReference type="ARBA" id="ARBA00023277"/>
    </source>
</evidence>
<dbReference type="OrthoDB" id="407355at2759"/>
<evidence type="ECO:0000256" key="2">
    <source>
        <dbReference type="ARBA" id="ARBA00022723"/>
    </source>
</evidence>
<name>A0A9P6Q458_9FUNG</name>
<reference evidence="8" key="1">
    <citation type="journal article" date="2020" name="Fungal Divers.">
        <title>Resolving the Mortierellaceae phylogeny through synthesis of multi-gene phylogenetics and phylogenomics.</title>
        <authorList>
            <person name="Vandepol N."/>
            <person name="Liber J."/>
            <person name="Desiro A."/>
            <person name="Na H."/>
            <person name="Kennedy M."/>
            <person name="Barry K."/>
            <person name="Grigoriev I.V."/>
            <person name="Miller A.N."/>
            <person name="O'Donnell K."/>
            <person name="Stajich J.E."/>
            <person name="Bonito G."/>
        </authorList>
    </citation>
    <scope>NUCLEOTIDE SEQUENCE</scope>
    <source>
        <strain evidence="8">KOD948</strain>
    </source>
</reference>
<keyword evidence="5" id="KW-0119">Carbohydrate metabolism</keyword>
<sequence length="274" mass="29909">MAPISRLAVVAMLASAAFVNAAPILAPMASDAAAPALTKTDSLAAAPGSWNSELSKRGVVGTIDRCTTVGTVALTFDDGPSNYTNELLDILARKKVKATFFINGQNGNSIMAHKAVIERMHKDGHQIASHTWSHQDLATLSVTKMTEEMTKLDNAVKEIIGVRPMFMRPPYGSTNPGVLSLLKKLGYTIVLWDQDTNDWRHPKEVDISFKVYEKALGEANAINQPGHIFLQHDIHEYTVTKLAGMAIDYALEKGFKVVTVGECLGVANTKWYRK</sequence>
<dbReference type="Pfam" id="PF01522">
    <property type="entry name" value="Polysacc_deac_1"/>
    <property type="match status" value="1"/>
</dbReference>
<accession>A0A9P6Q458</accession>
<comment type="caution">
    <text evidence="8">The sequence shown here is derived from an EMBL/GenBank/DDBJ whole genome shotgun (WGS) entry which is preliminary data.</text>
</comment>
<dbReference type="PANTHER" id="PTHR46471">
    <property type="entry name" value="CHITIN DEACETYLASE"/>
    <property type="match status" value="1"/>
</dbReference>
<dbReference type="Gene3D" id="3.20.20.370">
    <property type="entry name" value="Glycoside hydrolase/deacetylase"/>
    <property type="match status" value="1"/>
</dbReference>
<dbReference type="PROSITE" id="PS51677">
    <property type="entry name" value="NODB"/>
    <property type="match status" value="1"/>
</dbReference>
<dbReference type="InterPro" id="IPR011330">
    <property type="entry name" value="Glyco_hydro/deAcase_b/a-brl"/>
</dbReference>
<keyword evidence="2" id="KW-0479">Metal-binding</keyword>
<evidence type="ECO:0000256" key="4">
    <source>
        <dbReference type="ARBA" id="ARBA00022801"/>
    </source>
</evidence>
<evidence type="ECO:0000256" key="6">
    <source>
        <dbReference type="SAM" id="SignalP"/>
    </source>
</evidence>
<keyword evidence="4" id="KW-0378">Hydrolase</keyword>
<dbReference type="GO" id="GO:0016810">
    <property type="term" value="F:hydrolase activity, acting on carbon-nitrogen (but not peptide) bonds"/>
    <property type="evidence" value="ECO:0007669"/>
    <property type="project" value="InterPro"/>
</dbReference>
<evidence type="ECO:0000313" key="9">
    <source>
        <dbReference type="Proteomes" id="UP000726737"/>
    </source>
</evidence>
<feature type="chain" id="PRO_5040321811" description="NodB homology domain-containing protein" evidence="6">
    <location>
        <begin position="22"/>
        <end position="274"/>
    </location>
</feature>
<gene>
    <name evidence="8" type="ORF">BG011_003540</name>
</gene>
<dbReference type="GO" id="GO:0005975">
    <property type="term" value="P:carbohydrate metabolic process"/>
    <property type="evidence" value="ECO:0007669"/>
    <property type="project" value="InterPro"/>
</dbReference>
<evidence type="ECO:0000313" key="8">
    <source>
        <dbReference type="EMBL" id="KAG0258109.1"/>
    </source>
</evidence>
<feature type="domain" description="NodB homology" evidence="7">
    <location>
        <begin position="70"/>
        <end position="258"/>
    </location>
</feature>